<name>A0A1H3GL35_9EURY</name>
<keyword evidence="2" id="KW-1185">Reference proteome</keyword>
<organism evidence="1 2">
    <name type="scientific">Halobellus clavatus</name>
    <dbReference type="NCBI Taxonomy" id="660517"/>
    <lineage>
        <taxon>Archaea</taxon>
        <taxon>Methanobacteriati</taxon>
        <taxon>Methanobacteriota</taxon>
        <taxon>Stenosarchaea group</taxon>
        <taxon>Halobacteria</taxon>
        <taxon>Halobacteriales</taxon>
        <taxon>Haloferacaceae</taxon>
        <taxon>Halobellus</taxon>
    </lineage>
</organism>
<dbReference type="Gene3D" id="2.60.40.10">
    <property type="entry name" value="Immunoglobulins"/>
    <property type="match status" value="1"/>
</dbReference>
<dbReference type="EMBL" id="FNPB01000005">
    <property type="protein sequence ID" value="SDY03807.1"/>
    <property type="molecule type" value="Genomic_DNA"/>
</dbReference>
<sequence>MSKPLDISLRRREYLTTATAVSGTLAIAGCIGSNGSGLELINTRQSGYQSDGYSNWYFEVENTGDTQNVRAYVDLVHTTGENEGEVFESYDRTKIIMGGETAEIKVVSALYLDSTIDQFDYGIEPTDRPHATFEVTSMGPEVSADASGSTSVENSVTSYEWSAHQYEQPEYGESLNWDVSGGETVEFEWGDSDEYLADLVLKVTDEEGRTDDSNRRVRIE</sequence>
<accession>A0A1H3GL35</accession>
<dbReference type="PROSITE" id="PS51257">
    <property type="entry name" value="PROKAR_LIPOPROTEIN"/>
    <property type="match status" value="1"/>
</dbReference>
<protein>
    <submittedName>
        <fullName evidence="1">Uncharacterized protein</fullName>
    </submittedName>
</protein>
<dbReference type="InterPro" id="IPR013783">
    <property type="entry name" value="Ig-like_fold"/>
</dbReference>
<gene>
    <name evidence="1" type="ORF">SAMN04487946_105226</name>
</gene>
<dbReference type="Proteomes" id="UP000199170">
    <property type="component" value="Unassembled WGS sequence"/>
</dbReference>
<dbReference type="AlphaFoldDB" id="A0A1H3GL35"/>
<proteinExistence type="predicted"/>
<evidence type="ECO:0000313" key="2">
    <source>
        <dbReference type="Proteomes" id="UP000199170"/>
    </source>
</evidence>
<dbReference type="RefSeq" id="WP_139175708.1">
    <property type="nucleotide sequence ID" value="NZ_FNPB01000005.1"/>
</dbReference>
<evidence type="ECO:0000313" key="1">
    <source>
        <dbReference type="EMBL" id="SDY03807.1"/>
    </source>
</evidence>
<reference evidence="2" key="1">
    <citation type="submission" date="2016-10" db="EMBL/GenBank/DDBJ databases">
        <authorList>
            <person name="Varghese N."/>
            <person name="Submissions S."/>
        </authorList>
    </citation>
    <scope>NUCLEOTIDE SEQUENCE [LARGE SCALE GENOMIC DNA]</scope>
    <source>
        <strain evidence="2">CGMCC 1.10118</strain>
    </source>
</reference>